<dbReference type="STRING" id="28115.HQ47_10750"/>
<dbReference type="Proteomes" id="UP000030103">
    <property type="component" value="Unassembled WGS sequence"/>
</dbReference>
<evidence type="ECO:0000313" key="1">
    <source>
        <dbReference type="EMBL" id="KGN72403.1"/>
    </source>
</evidence>
<proteinExistence type="predicted"/>
<sequence>MVEEKSLPLILDGSVMKKIVIFRKTRTDRVPKYRRSKSLYCIRLQDFDNVRCFGLIFYCFFTEKQECCVKTVND</sequence>
<gene>
    <name evidence="1" type="ORF">HQ47_10750</name>
</gene>
<reference evidence="1 2" key="1">
    <citation type="submission" date="2014-09" db="EMBL/GenBank/DDBJ databases">
        <title>Draft Genome Sequence of Porphyromonas macacae COT-192_OH2859.</title>
        <authorList>
            <person name="Wallis C."/>
            <person name="Deusch O."/>
            <person name="O'Flynn C."/>
            <person name="Davis I."/>
            <person name="Horsfall A."/>
            <person name="Kirkwood N."/>
            <person name="Harris S."/>
            <person name="Eisen J.A."/>
            <person name="Coil D.A."/>
            <person name="Darling A.E."/>
            <person name="Jospin G."/>
            <person name="Alexiev A."/>
        </authorList>
    </citation>
    <scope>NUCLEOTIDE SEQUENCE [LARGE SCALE GENOMIC DNA]</scope>
    <source>
        <strain evidence="2">COT-192 OH2859</strain>
    </source>
</reference>
<dbReference type="AlphaFoldDB" id="A0A0A2E0I8"/>
<dbReference type="EMBL" id="JRFA01000031">
    <property type="protein sequence ID" value="KGN72403.1"/>
    <property type="molecule type" value="Genomic_DNA"/>
</dbReference>
<comment type="caution">
    <text evidence="1">The sequence shown here is derived from an EMBL/GenBank/DDBJ whole genome shotgun (WGS) entry which is preliminary data.</text>
</comment>
<protein>
    <submittedName>
        <fullName evidence="1">Uncharacterized protein</fullName>
    </submittedName>
</protein>
<keyword evidence="2" id="KW-1185">Reference proteome</keyword>
<evidence type="ECO:0000313" key="2">
    <source>
        <dbReference type="Proteomes" id="UP000030103"/>
    </source>
</evidence>
<accession>A0A0A2E0I8</accession>
<organism evidence="1 2">
    <name type="scientific">Porphyromonas macacae</name>
    <dbReference type="NCBI Taxonomy" id="28115"/>
    <lineage>
        <taxon>Bacteria</taxon>
        <taxon>Pseudomonadati</taxon>
        <taxon>Bacteroidota</taxon>
        <taxon>Bacteroidia</taxon>
        <taxon>Bacteroidales</taxon>
        <taxon>Porphyromonadaceae</taxon>
        <taxon>Porphyromonas</taxon>
    </lineage>
</organism>
<name>A0A0A2E0I8_9PORP</name>